<reference evidence="1" key="1">
    <citation type="submission" date="2020-05" db="EMBL/GenBank/DDBJ databases">
        <authorList>
            <person name="Chiriac C."/>
            <person name="Salcher M."/>
            <person name="Ghai R."/>
            <person name="Kavagutti S V."/>
        </authorList>
    </citation>
    <scope>NUCLEOTIDE SEQUENCE</scope>
</reference>
<name>A0A6J7C1C2_9ZZZZ</name>
<gene>
    <name evidence="1" type="ORF">UFOPK3267_01714</name>
</gene>
<accession>A0A6J7C1C2</accession>
<dbReference type="SUPFAM" id="SSF53474">
    <property type="entry name" value="alpha/beta-Hydrolases"/>
    <property type="match status" value="1"/>
</dbReference>
<sequence>MVPNLADQAEVPENRAAWLVLEQFTRPWLCAFSDSDPITKGGESPFMRRIPGAQGQPHTTIVGGGHFLQEDKGPELAEVILRFIDGTRETVA</sequence>
<organism evidence="1">
    <name type="scientific">freshwater metagenome</name>
    <dbReference type="NCBI Taxonomy" id="449393"/>
    <lineage>
        <taxon>unclassified sequences</taxon>
        <taxon>metagenomes</taxon>
        <taxon>ecological metagenomes</taxon>
    </lineage>
</organism>
<dbReference type="InterPro" id="IPR029058">
    <property type="entry name" value="AB_hydrolase_fold"/>
</dbReference>
<proteinExistence type="predicted"/>
<dbReference type="AlphaFoldDB" id="A0A6J7C1C2"/>
<dbReference type="EMBL" id="CAFBIY010000095">
    <property type="protein sequence ID" value="CAB4851776.1"/>
    <property type="molecule type" value="Genomic_DNA"/>
</dbReference>
<evidence type="ECO:0000313" key="1">
    <source>
        <dbReference type="EMBL" id="CAB4851776.1"/>
    </source>
</evidence>
<protein>
    <submittedName>
        <fullName evidence="1">Unannotated protein</fullName>
    </submittedName>
</protein>
<dbReference type="Gene3D" id="3.40.50.1820">
    <property type="entry name" value="alpha/beta hydrolase"/>
    <property type="match status" value="1"/>
</dbReference>